<dbReference type="PANTHER" id="PTHR47756:SF2">
    <property type="entry name" value="BLL6612 PROTEIN"/>
    <property type="match status" value="1"/>
</dbReference>
<feature type="domain" description="DUF6596" evidence="7">
    <location>
        <begin position="186"/>
        <end position="283"/>
    </location>
</feature>
<name>A0A8J3KN93_9ACTN</name>
<dbReference type="Pfam" id="PF20239">
    <property type="entry name" value="DUF6596"/>
    <property type="match status" value="1"/>
</dbReference>
<dbReference type="GO" id="GO:0006352">
    <property type="term" value="P:DNA-templated transcription initiation"/>
    <property type="evidence" value="ECO:0007669"/>
    <property type="project" value="InterPro"/>
</dbReference>
<evidence type="ECO:0000256" key="3">
    <source>
        <dbReference type="ARBA" id="ARBA00023082"/>
    </source>
</evidence>
<keyword evidence="2" id="KW-0805">Transcription regulation</keyword>
<dbReference type="InterPro" id="IPR013249">
    <property type="entry name" value="RNA_pol_sigma70_r4_t2"/>
</dbReference>
<dbReference type="AlphaFoldDB" id="A0A8J3KN93"/>
<evidence type="ECO:0000313" key="9">
    <source>
        <dbReference type="Proteomes" id="UP000630887"/>
    </source>
</evidence>
<gene>
    <name evidence="8" type="primary">rpoE_7</name>
    <name evidence="8" type="ORF">Cco03nite_09050</name>
</gene>
<organism evidence="8 9">
    <name type="scientific">Catellatospora coxensis</name>
    <dbReference type="NCBI Taxonomy" id="310354"/>
    <lineage>
        <taxon>Bacteria</taxon>
        <taxon>Bacillati</taxon>
        <taxon>Actinomycetota</taxon>
        <taxon>Actinomycetes</taxon>
        <taxon>Micromonosporales</taxon>
        <taxon>Micromonosporaceae</taxon>
        <taxon>Catellatospora</taxon>
    </lineage>
</organism>
<feature type="domain" description="RNA polymerase sigma factor 70 region 4 type 2" evidence="6">
    <location>
        <begin position="117"/>
        <end position="168"/>
    </location>
</feature>
<dbReference type="Pfam" id="PF08281">
    <property type="entry name" value="Sigma70_r4_2"/>
    <property type="match status" value="1"/>
</dbReference>
<dbReference type="InterPro" id="IPR013325">
    <property type="entry name" value="RNA_pol_sigma_r2"/>
</dbReference>
<dbReference type="GO" id="GO:0003677">
    <property type="term" value="F:DNA binding"/>
    <property type="evidence" value="ECO:0007669"/>
    <property type="project" value="InterPro"/>
</dbReference>
<dbReference type="InterPro" id="IPR013324">
    <property type="entry name" value="RNA_pol_sigma_r3/r4-like"/>
</dbReference>
<evidence type="ECO:0000259" key="5">
    <source>
        <dbReference type="Pfam" id="PF04542"/>
    </source>
</evidence>
<protein>
    <submittedName>
        <fullName evidence="8">RNA polymerase subunit sigma-24</fullName>
    </submittedName>
</protein>
<proteinExistence type="inferred from homology"/>
<dbReference type="SUPFAM" id="SSF88946">
    <property type="entry name" value="Sigma2 domain of RNA polymerase sigma factors"/>
    <property type="match status" value="1"/>
</dbReference>
<sequence length="417" mass="45550">MSEPAAVAAAIADAHRREWALVLAATVRVAGDLDLAEECVQEAYAAALHSWTRDGVPNNPAAWLTTAARRRAVDAIRREQTFRSKLPLLAEPEESTVDRLLDADPDGGVPDDRLRLIFTCCHPALSQEAQVALTLRLVCGVPTPDVARAFLVSEPTMAARLTRAKKKISGARIPYRVPRAAELPDRLRPVLGVIHLLFTMGHTAPSGADLVNADLVERALHLARMLRELMPDEPEVRGLLALLLVTDARRATRVDAAGRLLRLQDQDRSRWDRAAMAQAHDLIVAGLRGGRPGRYVLQAAIASLYAEAPSYEQTDWPQIVELYDRLLEVWPSPVVALNRTVPLAMVAGPQAALAEVERLEQEGGLAGYQYLPAVKADLLTRSGREAEARVAYAEALAVAANETERAFLSERLASLDR</sequence>
<dbReference type="PANTHER" id="PTHR47756">
    <property type="entry name" value="BLL6612 PROTEIN-RELATED"/>
    <property type="match status" value="1"/>
</dbReference>
<feature type="domain" description="RNA polymerase sigma-70 region 2" evidence="5">
    <location>
        <begin position="21"/>
        <end position="80"/>
    </location>
</feature>
<accession>A0A8J3KN93</accession>
<evidence type="ECO:0000313" key="8">
    <source>
        <dbReference type="EMBL" id="GIG04205.1"/>
    </source>
</evidence>
<evidence type="ECO:0000259" key="6">
    <source>
        <dbReference type="Pfam" id="PF08281"/>
    </source>
</evidence>
<evidence type="ECO:0000259" key="7">
    <source>
        <dbReference type="Pfam" id="PF20239"/>
    </source>
</evidence>
<dbReference type="SUPFAM" id="SSF88659">
    <property type="entry name" value="Sigma3 and sigma4 domains of RNA polymerase sigma factors"/>
    <property type="match status" value="1"/>
</dbReference>
<dbReference type="Gene3D" id="1.10.1740.10">
    <property type="match status" value="1"/>
</dbReference>
<dbReference type="InterPro" id="IPR007627">
    <property type="entry name" value="RNA_pol_sigma70_r2"/>
</dbReference>
<keyword evidence="3" id="KW-0731">Sigma factor</keyword>
<dbReference type="GO" id="GO:0016987">
    <property type="term" value="F:sigma factor activity"/>
    <property type="evidence" value="ECO:0007669"/>
    <property type="project" value="UniProtKB-KW"/>
</dbReference>
<evidence type="ECO:0000256" key="2">
    <source>
        <dbReference type="ARBA" id="ARBA00023015"/>
    </source>
</evidence>
<dbReference type="Pfam" id="PF04542">
    <property type="entry name" value="Sigma70_r2"/>
    <property type="match status" value="1"/>
</dbReference>
<evidence type="ECO:0000256" key="4">
    <source>
        <dbReference type="ARBA" id="ARBA00023163"/>
    </source>
</evidence>
<comment type="similarity">
    <text evidence="1">Belongs to the sigma-70 factor family. ECF subfamily.</text>
</comment>
<dbReference type="InterPro" id="IPR046531">
    <property type="entry name" value="DUF6596"/>
</dbReference>
<evidence type="ECO:0000256" key="1">
    <source>
        <dbReference type="ARBA" id="ARBA00010641"/>
    </source>
</evidence>
<comment type="caution">
    <text evidence="8">The sequence shown here is derived from an EMBL/GenBank/DDBJ whole genome shotgun (WGS) entry which is preliminary data.</text>
</comment>
<keyword evidence="4" id="KW-0804">Transcription</keyword>
<keyword evidence="9" id="KW-1185">Reference proteome</keyword>
<dbReference type="Proteomes" id="UP000630887">
    <property type="component" value="Unassembled WGS sequence"/>
</dbReference>
<reference evidence="8 9" key="1">
    <citation type="submission" date="2021-01" db="EMBL/GenBank/DDBJ databases">
        <title>Whole genome shotgun sequence of Catellatospora coxensis NBRC 107359.</title>
        <authorList>
            <person name="Komaki H."/>
            <person name="Tamura T."/>
        </authorList>
    </citation>
    <scope>NUCLEOTIDE SEQUENCE [LARGE SCALE GENOMIC DNA]</scope>
    <source>
        <strain evidence="8 9">NBRC 107359</strain>
    </source>
</reference>
<dbReference type="EMBL" id="BONI01000005">
    <property type="protein sequence ID" value="GIG04205.1"/>
    <property type="molecule type" value="Genomic_DNA"/>
</dbReference>